<gene>
    <name evidence="1" type="ORF">BV22DRAFT_1131430</name>
</gene>
<reference evidence="1" key="1">
    <citation type="journal article" date="2021" name="New Phytol.">
        <title>Evolutionary innovations through gain and loss of genes in the ectomycorrhizal Boletales.</title>
        <authorList>
            <person name="Wu G."/>
            <person name="Miyauchi S."/>
            <person name="Morin E."/>
            <person name="Kuo A."/>
            <person name="Drula E."/>
            <person name="Varga T."/>
            <person name="Kohler A."/>
            <person name="Feng B."/>
            <person name="Cao Y."/>
            <person name="Lipzen A."/>
            <person name="Daum C."/>
            <person name="Hundley H."/>
            <person name="Pangilinan J."/>
            <person name="Johnson J."/>
            <person name="Barry K."/>
            <person name="LaButti K."/>
            <person name="Ng V."/>
            <person name="Ahrendt S."/>
            <person name="Min B."/>
            <person name="Choi I.G."/>
            <person name="Park H."/>
            <person name="Plett J.M."/>
            <person name="Magnuson J."/>
            <person name="Spatafora J.W."/>
            <person name="Nagy L.G."/>
            <person name="Henrissat B."/>
            <person name="Grigoriev I.V."/>
            <person name="Yang Z.L."/>
            <person name="Xu J."/>
            <person name="Martin F.M."/>
        </authorList>
    </citation>
    <scope>NUCLEOTIDE SEQUENCE</scope>
    <source>
        <strain evidence="1">KUC20120723A-06</strain>
    </source>
</reference>
<dbReference type="Proteomes" id="UP000790709">
    <property type="component" value="Unassembled WGS sequence"/>
</dbReference>
<proteinExistence type="predicted"/>
<evidence type="ECO:0000313" key="2">
    <source>
        <dbReference type="Proteomes" id="UP000790709"/>
    </source>
</evidence>
<comment type="caution">
    <text evidence="1">The sequence shown here is derived from an EMBL/GenBank/DDBJ whole genome shotgun (WGS) entry which is preliminary data.</text>
</comment>
<name>A0ACB8BAF6_9AGAM</name>
<evidence type="ECO:0000313" key="1">
    <source>
        <dbReference type="EMBL" id="KAH7922464.1"/>
    </source>
</evidence>
<dbReference type="EMBL" id="MU266484">
    <property type="protein sequence ID" value="KAH7922464.1"/>
    <property type="molecule type" value="Genomic_DNA"/>
</dbReference>
<protein>
    <submittedName>
        <fullName evidence="1">Uncharacterized protein</fullName>
    </submittedName>
</protein>
<accession>A0ACB8BAF6</accession>
<organism evidence="1 2">
    <name type="scientific">Leucogyrophana mollusca</name>
    <dbReference type="NCBI Taxonomy" id="85980"/>
    <lineage>
        <taxon>Eukaryota</taxon>
        <taxon>Fungi</taxon>
        <taxon>Dikarya</taxon>
        <taxon>Basidiomycota</taxon>
        <taxon>Agaricomycotina</taxon>
        <taxon>Agaricomycetes</taxon>
        <taxon>Agaricomycetidae</taxon>
        <taxon>Boletales</taxon>
        <taxon>Boletales incertae sedis</taxon>
        <taxon>Leucogyrophana</taxon>
    </lineage>
</organism>
<sequence>MTLSRSQFDEACKDFVEKYHPAAADGLSASKGLTGWLWLEHPSRPQFGYMQRQIPLARHVDHTARAMSSPLDVAEEPSLDSVDNETVTTFSPPSASLVCNQFVVHSPTFQVPTFYFTVHDASGAPLSLPEILQTTLFRPFALHGTEVSAFSASRPSSNFPLLSHGEHPTLGTPCWYFHPCETATAVAEILREVGGDDTGPRRGWIETWFLVLGSVVDLRL</sequence>
<keyword evidence="2" id="KW-1185">Reference proteome</keyword>